<name>A0A7R8WGV7_9CRUS</name>
<feature type="compositionally biased region" description="Polar residues" evidence="1">
    <location>
        <begin position="768"/>
        <end position="783"/>
    </location>
</feature>
<evidence type="ECO:0000313" key="2">
    <source>
        <dbReference type="EMBL" id="CAD7231418.1"/>
    </source>
</evidence>
<feature type="compositionally biased region" description="Low complexity" evidence="1">
    <location>
        <begin position="391"/>
        <end position="408"/>
    </location>
</feature>
<gene>
    <name evidence="2" type="ORF">CTOB1V02_LOCUS9265</name>
</gene>
<feature type="compositionally biased region" description="Polar residues" evidence="1">
    <location>
        <begin position="617"/>
        <end position="637"/>
    </location>
</feature>
<feature type="region of interest" description="Disordered" evidence="1">
    <location>
        <begin position="822"/>
        <end position="1021"/>
    </location>
</feature>
<feature type="compositionally biased region" description="Low complexity" evidence="1">
    <location>
        <begin position="334"/>
        <end position="346"/>
    </location>
</feature>
<feature type="compositionally biased region" description="Acidic residues" evidence="1">
    <location>
        <begin position="706"/>
        <end position="715"/>
    </location>
</feature>
<organism evidence="2">
    <name type="scientific">Cyprideis torosa</name>
    <dbReference type="NCBI Taxonomy" id="163714"/>
    <lineage>
        <taxon>Eukaryota</taxon>
        <taxon>Metazoa</taxon>
        <taxon>Ecdysozoa</taxon>
        <taxon>Arthropoda</taxon>
        <taxon>Crustacea</taxon>
        <taxon>Oligostraca</taxon>
        <taxon>Ostracoda</taxon>
        <taxon>Podocopa</taxon>
        <taxon>Podocopida</taxon>
        <taxon>Cytherocopina</taxon>
        <taxon>Cytheroidea</taxon>
        <taxon>Cytherideidae</taxon>
        <taxon>Cyprideis</taxon>
    </lineage>
</organism>
<sequence length="1021" mass="109628">MVVRPGAMKPLQADSAAVVESPSPPPISMLEEMQSSSSFQDAESKLNGASEAEEFYEHRLNMSCGNDNGVERISRPVPVKKRRAPVFRKSADKVVTGFLRSKAVSLFRLKTVFGGTSHSQGESQSMSPTESPLPPPLSTLETVEVNSPKSAISCPSPSRELPRRARAPSTRLIESIESDSSATSRRSSASSSPARLKPSTSPPRQKDKKPRSTINFASGPRSSTRPSSEPPNGPPSEAQSGLSSLSDTQSEPQSGSPSATGPQSGSPSMSGSQSEPQSGSPSAAGPQSGSPSMSGSQSEPQSGFPSAAGPQSGSPSMSGSQSEPQSGFPSAADPQSGSPSMSGPQSVFISVSGPPSSNKPLTDSSSAVDWSLMPPPPPLNLAAKIKRETSAVAAGRPPPGLLAASSAARRQEKHRSGTQGRSILLSEGKFSDVVSEYTPGLTPPRGGRLRGNEGRKRNLSSRQEEGGLVKLELMRRTPKVKLNVRKPLIQPSKTLNQKNKKGTKQKVPKGLQQKAKSKREKGKVVKQEEVQESSVPSETSKVLEESKEVKKQVVGNVPSSPTTLSRVDVTKLNETGVDKKPKLNETELDETQPRLDKEQPTSDETQPKLDEAKLNGTGLSDIQSKLDETQPSGSDKTAGNVPETVTLKEADSHEIPARVRSSSRPRRKPRNRFLDEDLSSPVRKSKPSKKQGPVVEVVPEKKDDVGDMGEEDELPELIVEVDKTSQEPYDVAKEEVEERVSSEEKEEDEVTPAPSDDTTQNFPPPTPSGVTARTSAPATSAVTAKNREFVARLADKVYALEDDVEEDMIAVAPLWTPFRQRKRAAGMDPSSVVLPPTPSPPAESEGSTPLGSAPPSEGEGEENFFEEEGVEDVDEMLGDNQKVEEAERLQEEESQQKVGDSQKNIENSEEKVQGSPQQVEDSQPNVEVEGRQESVEQDSREKDVENEDVEDAVDLFEMGDLSDEDVPSEPEATGESDSQQQDSFYSSFEAFISDPIVQEVKEDSPPKLTTTDQGRTKAKDT</sequence>
<feature type="compositionally biased region" description="Basic and acidic residues" evidence="1">
    <location>
        <begin position="646"/>
        <end position="657"/>
    </location>
</feature>
<feature type="compositionally biased region" description="Basic and acidic residues" evidence="1">
    <location>
        <begin position="568"/>
        <end position="613"/>
    </location>
</feature>
<feature type="compositionally biased region" description="Polar residues" evidence="1">
    <location>
        <begin position="115"/>
        <end position="126"/>
    </location>
</feature>
<feature type="compositionally biased region" description="Basic and acidic residues" evidence="1">
    <location>
        <begin position="450"/>
        <end position="475"/>
    </location>
</feature>
<accession>A0A7R8WGV7</accession>
<feature type="compositionally biased region" description="Polar residues" evidence="1">
    <location>
        <begin position="347"/>
        <end position="368"/>
    </location>
</feature>
<feature type="compositionally biased region" description="Low complexity" evidence="1">
    <location>
        <begin position="218"/>
        <end position="227"/>
    </location>
</feature>
<feature type="region of interest" description="Disordered" evidence="1">
    <location>
        <begin position="1"/>
        <end position="48"/>
    </location>
</feature>
<feature type="compositionally biased region" description="Low complexity" evidence="1">
    <location>
        <begin position="173"/>
        <end position="192"/>
    </location>
</feature>
<feature type="compositionally biased region" description="Acidic residues" evidence="1">
    <location>
        <begin position="960"/>
        <end position="974"/>
    </location>
</feature>
<feature type="compositionally biased region" description="Polar residues" evidence="1">
    <location>
        <begin position="238"/>
        <end position="260"/>
    </location>
</feature>
<protein>
    <submittedName>
        <fullName evidence="2">Uncharacterized protein</fullName>
    </submittedName>
</protein>
<feature type="compositionally biased region" description="Basic residues" evidence="1">
    <location>
        <begin position="498"/>
        <end position="507"/>
    </location>
</feature>
<evidence type="ECO:0000256" key="1">
    <source>
        <dbReference type="SAM" id="MobiDB-lite"/>
    </source>
</evidence>
<feature type="region of interest" description="Disordered" evidence="1">
    <location>
        <begin position="115"/>
        <end position="787"/>
    </location>
</feature>
<feature type="compositionally biased region" description="Low complexity" evidence="1">
    <location>
        <begin position="261"/>
        <end position="327"/>
    </location>
</feature>
<feature type="non-terminal residue" evidence="2">
    <location>
        <position position="1021"/>
    </location>
</feature>
<feature type="compositionally biased region" description="Acidic residues" evidence="1">
    <location>
        <begin position="944"/>
        <end position="954"/>
    </location>
</feature>
<reference evidence="2" key="1">
    <citation type="submission" date="2020-11" db="EMBL/GenBank/DDBJ databases">
        <authorList>
            <person name="Tran Van P."/>
        </authorList>
    </citation>
    <scope>NUCLEOTIDE SEQUENCE</scope>
</reference>
<feature type="compositionally biased region" description="Polar residues" evidence="1">
    <location>
        <begin position="145"/>
        <end position="156"/>
    </location>
</feature>
<feature type="compositionally biased region" description="Basic and acidic residues" evidence="1">
    <location>
        <begin position="928"/>
        <end position="943"/>
    </location>
</feature>
<feature type="compositionally biased region" description="Basic and acidic residues" evidence="1">
    <location>
        <begin position="541"/>
        <end position="551"/>
    </location>
</feature>
<dbReference type="EMBL" id="OB663490">
    <property type="protein sequence ID" value="CAD7231418.1"/>
    <property type="molecule type" value="Genomic_DNA"/>
</dbReference>
<feature type="compositionally biased region" description="Basic residues" evidence="1">
    <location>
        <begin position="661"/>
        <end position="671"/>
    </location>
</feature>
<dbReference type="AlphaFoldDB" id="A0A7R8WGV7"/>
<feature type="compositionally biased region" description="Acidic residues" evidence="1">
    <location>
        <begin position="858"/>
        <end position="877"/>
    </location>
</feature>
<feature type="compositionally biased region" description="Basic and acidic residues" evidence="1">
    <location>
        <begin position="720"/>
        <end position="743"/>
    </location>
</feature>
<proteinExistence type="predicted"/>
<feature type="compositionally biased region" description="Low complexity" evidence="1">
    <location>
        <begin position="976"/>
        <end position="988"/>
    </location>
</feature>
<feature type="compositionally biased region" description="Basic and acidic residues" evidence="1">
    <location>
        <begin position="881"/>
        <end position="895"/>
    </location>
</feature>
<feature type="compositionally biased region" description="Polar residues" evidence="1">
    <location>
        <begin position="914"/>
        <end position="925"/>
    </location>
</feature>